<proteinExistence type="predicted"/>
<dbReference type="HOGENOM" id="CLU_1136124_0_0_14"/>
<accession>U4KJS5</accession>
<reference evidence="1 2" key="1">
    <citation type="journal article" date="2013" name="J. Mol. Microbiol. Biotechnol.">
        <title>Analysis of the Complete Genomes of Acholeplasma brassicae , A. palmae and A. laidlawii and Their Comparison to the Obligate Parasites from ' Candidatus Phytoplasma'.</title>
        <authorList>
            <person name="Kube M."/>
            <person name="Siewert C."/>
            <person name="Migdoll A.M."/>
            <person name="Duduk B."/>
            <person name="Holz S."/>
            <person name="Rabus R."/>
            <person name="Seemuller E."/>
            <person name="Mitrovic J."/>
            <person name="Muller I."/>
            <person name="Buttner C."/>
            <person name="Reinhardt R."/>
        </authorList>
    </citation>
    <scope>NUCLEOTIDE SEQUENCE [LARGE SCALE GENOMIC DNA]</scope>
    <source>
        <strain evidence="1 2">J233</strain>
    </source>
</reference>
<name>U4KJS5_ALTPJ</name>
<organism evidence="1 2">
    <name type="scientific">Alteracholeplasma palmae (strain ATCC 49389 / J233)</name>
    <name type="common">Acholeplasma palmae</name>
    <dbReference type="NCBI Taxonomy" id="1318466"/>
    <lineage>
        <taxon>Bacteria</taxon>
        <taxon>Bacillati</taxon>
        <taxon>Mycoplasmatota</taxon>
        <taxon>Mollicutes</taxon>
        <taxon>Acholeplasmatales</taxon>
        <taxon>Acholeplasmataceae</taxon>
        <taxon>Acholeplasma</taxon>
    </lineage>
</organism>
<sequence length="244" mass="29358">MKEFITLDSYKFFFCVIKKNFKYYYDDLNRLIREDNKLLNRTQIHEYDTNDNITSKKVYSYSTDTPVDLIKEYAYNYSKDDKDQLDMYQDELIEYETIGKPSNYRGNKITYLNNDIKSYNDISFTYNKDHIRISKIALENKIEYILDGNKILKEKISEMSSHFISDDIYIPEEYVNEVNSYEKTYIYGITGITGFKIKKSNQIERYYYHKNIMGDIIEILDRKQKVIGKYVYDGRYYDPETGKL</sequence>
<dbReference type="Gene3D" id="2.180.10.10">
    <property type="entry name" value="RHS repeat-associated core"/>
    <property type="match status" value="1"/>
</dbReference>
<protein>
    <submittedName>
        <fullName evidence="1">Uncharacterized protein</fullName>
    </submittedName>
</protein>
<dbReference type="OrthoDB" id="9815752at2"/>
<dbReference type="KEGG" id="apal:BN85401010"/>
<keyword evidence="2" id="KW-1185">Reference proteome</keyword>
<dbReference type="AlphaFoldDB" id="U4KJS5"/>
<dbReference type="EMBL" id="FO681347">
    <property type="protein sequence ID" value="CCV63678.1"/>
    <property type="molecule type" value="Genomic_DNA"/>
</dbReference>
<dbReference type="RefSeq" id="WP_026654423.1">
    <property type="nucleotide sequence ID" value="NC_022538.1"/>
</dbReference>
<dbReference type="STRING" id="1318466.BN85401010"/>
<gene>
    <name evidence="1" type="ORF">BN85401010</name>
</gene>
<dbReference type="Proteomes" id="UP000032740">
    <property type="component" value="Chromosome"/>
</dbReference>
<evidence type="ECO:0000313" key="1">
    <source>
        <dbReference type="EMBL" id="CCV63678.1"/>
    </source>
</evidence>
<evidence type="ECO:0000313" key="2">
    <source>
        <dbReference type="Proteomes" id="UP000032740"/>
    </source>
</evidence>